<dbReference type="RefSeq" id="WP_141656242.1">
    <property type="nucleotide sequence ID" value="NZ_FCOR01000012.1"/>
</dbReference>
<dbReference type="OrthoDB" id="981124at2"/>
<feature type="transmembrane region" description="Helical" evidence="1">
    <location>
        <begin position="12"/>
        <end position="29"/>
    </location>
</feature>
<proteinExistence type="predicted"/>
<dbReference type="AlphaFoldDB" id="A0A0X3AR60"/>
<dbReference type="InterPro" id="IPR010994">
    <property type="entry name" value="RuvA_2-like"/>
</dbReference>
<name>A0A0X3AR60_9FLAO</name>
<keyword evidence="3" id="KW-1185">Reference proteome</keyword>
<reference evidence="2 3" key="1">
    <citation type="submission" date="2016-01" db="EMBL/GenBank/DDBJ databases">
        <authorList>
            <person name="McClelland M."/>
            <person name="Jain A."/>
            <person name="Saraogi P."/>
            <person name="Mendelson R."/>
            <person name="Westerman R."/>
            <person name="SanMiguel P."/>
            <person name="Csonka L."/>
        </authorList>
    </citation>
    <scope>NUCLEOTIDE SEQUENCE [LARGE SCALE GENOMIC DNA]</scope>
    <source>
        <strain evidence="2 3">R-53146</strain>
    </source>
</reference>
<sequence length="354" mass="41572">MNVRLKMIKEQRIGVLVLLIIIFVVELIIHRELLFSSILESNDHVPFQFVEEIDYNVSKKKDNKYKIIEAFNPTDYTLVDWQNLGFSKKQAYTIINYKAKIGGKFTYKEQLKSCYGISDEMYAKIFPYLLLPEKKSDVEKIFAVKDKKYQLNPFDPNILEAKDWVKIGFSEKQAESIIKYRNAIGGKFKSKEDIKKCYVISSIKYHELEPLIKLPFHKVENRSNVKVIWGANVKKDINTAYFNDINTVIDNEIITKRILGFRKGLGGFVSMEQIKDVYDITSDIVSRIFESFVLDSTKIRKIDLQKSLEEDLYNHIYLRKYKNKIIEARNKGKDPLRVISESDPKYHFIIQYLN</sequence>
<dbReference type="EMBL" id="FCOR01000012">
    <property type="protein sequence ID" value="CVK16891.1"/>
    <property type="molecule type" value="Genomic_DNA"/>
</dbReference>
<organism evidence="2 3">
    <name type="scientific">Apibacter mensalis</name>
    <dbReference type="NCBI Taxonomy" id="1586267"/>
    <lineage>
        <taxon>Bacteria</taxon>
        <taxon>Pseudomonadati</taxon>
        <taxon>Bacteroidota</taxon>
        <taxon>Flavobacteriia</taxon>
        <taxon>Flavobacteriales</taxon>
        <taxon>Weeksellaceae</taxon>
        <taxon>Apibacter</taxon>
    </lineage>
</organism>
<evidence type="ECO:0000313" key="3">
    <source>
        <dbReference type="Proteomes" id="UP000182761"/>
    </source>
</evidence>
<keyword evidence="1" id="KW-0812">Transmembrane</keyword>
<keyword evidence="1" id="KW-0472">Membrane</keyword>
<accession>A0A0X3AR60</accession>
<gene>
    <name evidence="2" type="ORF">Ga0061079_11222</name>
</gene>
<evidence type="ECO:0000256" key="1">
    <source>
        <dbReference type="SAM" id="Phobius"/>
    </source>
</evidence>
<protein>
    <submittedName>
        <fullName evidence="2">Helix-hairpin-helix motif-containing protein</fullName>
    </submittedName>
</protein>
<dbReference type="SUPFAM" id="SSF47781">
    <property type="entry name" value="RuvA domain 2-like"/>
    <property type="match status" value="2"/>
</dbReference>
<dbReference type="Proteomes" id="UP000182761">
    <property type="component" value="Unassembled WGS sequence"/>
</dbReference>
<evidence type="ECO:0000313" key="2">
    <source>
        <dbReference type="EMBL" id="CVK16891.1"/>
    </source>
</evidence>
<dbReference type="STRING" id="1586267.GCA_001418685_01755"/>
<keyword evidence="1" id="KW-1133">Transmembrane helix</keyword>